<dbReference type="PANTHER" id="PTHR23183">
    <property type="entry name" value="NOP14"/>
    <property type="match status" value="1"/>
</dbReference>
<evidence type="ECO:0000256" key="3">
    <source>
        <dbReference type="ARBA" id="ARBA00022517"/>
    </source>
</evidence>
<dbReference type="GO" id="GO:0030490">
    <property type="term" value="P:maturation of SSU-rRNA"/>
    <property type="evidence" value="ECO:0007669"/>
    <property type="project" value="TreeGrafter"/>
</dbReference>
<feature type="compositionally biased region" description="Acidic residues" evidence="8">
    <location>
        <begin position="384"/>
        <end position="397"/>
    </location>
</feature>
<comment type="function">
    <text evidence="6">Involved in nucleolar processing of pre-18S ribosomal RNA. Has a role in the nuclear export of 40S pre-ribosomal subunit to the cytoplasm.</text>
</comment>
<evidence type="ECO:0000256" key="1">
    <source>
        <dbReference type="ARBA" id="ARBA00004604"/>
    </source>
</evidence>
<evidence type="ECO:0000313" key="10">
    <source>
        <dbReference type="Proteomes" id="UP000053237"/>
    </source>
</evidence>
<evidence type="ECO:0000256" key="6">
    <source>
        <dbReference type="ARBA" id="ARBA00024695"/>
    </source>
</evidence>
<keyword evidence="7" id="KW-0175">Coiled coil</keyword>
<evidence type="ECO:0000313" key="9">
    <source>
        <dbReference type="EMBL" id="CCI50370.1"/>
    </source>
</evidence>
<feature type="region of interest" description="Disordered" evidence="8">
    <location>
        <begin position="190"/>
        <end position="209"/>
    </location>
</feature>
<dbReference type="GO" id="GO:0030692">
    <property type="term" value="C:Noc4p-Nop14p complex"/>
    <property type="evidence" value="ECO:0007669"/>
    <property type="project" value="TreeGrafter"/>
</dbReference>
<dbReference type="PANTHER" id="PTHR23183:SF0">
    <property type="entry name" value="NUCLEOLAR PROTEIN 14"/>
    <property type="match status" value="1"/>
</dbReference>
<feature type="compositionally biased region" description="Basic and acidic residues" evidence="8">
    <location>
        <begin position="308"/>
        <end position="332"/>
    </location>
</feature>
<gene>
    <name evidence="9" type="ORF">BN9_120470</name>
</gene>
<dbReference type="InterPro" id="IPR007276">
    <property type="entry name" value="Nop14"/>
</dbReference>
<proteinExistence type="inferred from homology"/>
<comment type="similarity">
    <text evidence="2">Belongs to the NOP14 family.</text>
</comment>
<evidence type="ECO:0000256" key="8">
    <source>
        <dbReference type="SAM" id="MobiDB-lite"/>
    </source>
</evidence>
<accession>A0A024GVG8</accession>
<dbReference type="GO" id="GO:0032040">
    <property type="term" value="C:small-subunit processome"/>
    <property type="evidence" value="ECO:0007669"/>
    <property type="project" value="InterPro"/>
</dbReference>
<keyword evidence="5" id="KW-0539">Nucleus</keyword>
<dbReference type="AlphaFoldDB" id="A0A024GVG8"/>
<feature type="compositionally biased region" description="Acidic residues" evidence="8">
    <location>
        <begin position="163"/>
        <end position="176"/>
    </location>
</feature>
<evidence type="ECO:0000256" key="7">
    <source>
        <dbReference type="SAM" id="Coils"/>
    </source>
</evidence>
<feature type="compositionally biased region" description="Acidic residues" evidence="8">
    <location>
        <begin position="405"/>
        <end position="421"/>
    </location>
</feature>
<dbReference type="EMBL" id="CAIX01000462">
    <property type="protein sequence ID" value="CCI50370.1"/>
    <property type="molecule type" value="Genomic_DNA"/>
</dbReference>
<evidence type="ECO:0008006" key="11">
    <source>
        <dbReference type="Google" id="ProtNLM"/>
    </source>
</evidence>
<dbReference type="InParanoid" id="A0A024GVG8"/>
<feature type="region of interest" description="Disordered" evidence="8">
    <location>
        <begin position="863"/>
        <end position="895"/>
    </location>
</feature>
<reference evidence="9 10" key="1">
    <citation type="submission" date="2012-05" db="EMBL/GenBank/DDBJ databases">
        <title>Recombination and specialization in a pathogen metapopulation.</title>
        <authorList>
            <person name="Gardiner A."/>
            <person name="Kemen E."/>
            <person name="Schultz-Larsen T."/>
            <person name="MacLean D."/>
            <person name="Van Oosterhout C."/>
            <person name="Jones J.D.G."/>
        </authorList>
    </citation>
    <scope>NUCLEOTIDE SEQUENCE [LARGE SCALE GENOMIC DNA]</scope>
    <source>
        <strain evidence="9 10">Ac Nc2</strain>
    </source>
</reference>
<evidence type="ECO:0000256" key="2">
    <source>
        <dbReference type="ARBA" id="ARBA00007466"/>
    </source>
</evidence>
<keyword evidence="4" id="KW-0698">rRNA processing</keyword>
<dbReference type="Pfam" id="PF04147">
    <property type="entry name" value="Nop14"/>
    <property type="match status" value="1"/>
</dbReference>
<feature type="region of interest" description="Disordered" evidence="8">
    <location>
        <begin position="155"/>
        <end position="177"/>
    </location>
</feature>
<protein>
    <recommendedName>
        <fullName evidence="11">Nucleolar protein 14</fullName>
    </recommendedName>
</protein>
<keyword evidence="10" id="KW-1185">Reference proteome</keyword>
<dbReference type="OrthoDB" id="441771at2759"/>
<dbReference type="STRING" id="65357.A0A024GVG8"/>
<evidence type="ECO:0000256" key="4">
    <source>
        <dbReference type="ARBA" id="ARBA00022552"/>
    </source>
</evidence>
<comment type="subcellular location">
    <subcellularLocation>
        <location evidence="1">Nucleus</location>
        <location evidence="1">Nucleolus</location>
    </subcellularLocation>
</comment>
<feature type="compositionally biased region" description="Basic and acidic residues" evidence="8">
    <location>
        <begin position="197"/>
        <end position="209"/>
    </location>
</feature>
<name>A0A024GVG8_9STRA</name>
<dbReference type="Proteomes" id="UP000053237">
    <property type="component" value="Unassembled WGS sequence"/>
</dbReference>
<keyword evidence="3" id="KW-0690">Ribosome biogenesis</keyword>
<organism evidence="9 10">
    <name type="scientific">Albugo candida</name>
    <dbReference type="NCBI Taxonomy" id="65357"/>
    <lineage>
        <taxon>Eukaryota</taxon>
        <taxon>Sar</taxon>
        <taxon>Stramenopiles</taxon>
        <taxon>Oomycota</taxon>
        <taxon>Peronosporomycetes</taxon>
        <taxon>Albuginales</taxon>
        <taxon>Albuginaceae</taxon>
        <taxon>Albugo</taxon>
    </lineage>
</organism>
<feature type="coiled-coil region" evidence="7">
    <location>
        <begin position="802"/>
        <end position="856"/>
    </location>
</feature>
<comment type="caution">
    <text evidence="9">The sequence shown here is derived from an EMBL/GenBank/DDBJ whole genome shotgun (WGS) entry which is preliminary data.</text>
</comment>
<feature type="region of interest" description="Disordered" evidence="8">
    <location>
        <begin position="308"/>
        <end position="450"/>
    </location>
</feature>
<evidence type="ECO:0000256" key="5">
    <source>
        <dbReference type="ARBA" id="ARBA00023242"/>
    </source>
</evidence>
<sequence length="895" mass="102843">MPKRKRVVFRNANVETRKKVDRTGSINIKSNLSSFSTTTTNPFDRHSNAQKQKYPVLGRKIKGQNRNVANARSKAETKRKNTLAKQYRGRNKGNDFEDRRIGEQDESLSLEEKMMARFRAERKRKLRDAYRYNLQESDEEEDELFLTHKNTKLEDDYNRLNDDNDQNGEEYDDSKDDEIRRIEKEIVQNYHFGGGHTNKEKDDSKPKSHQEIMKEVMVKSKMFKAERQRNKQIQEDVTEELDGGFDSIRSLLKYRPNKNTVQMENPSNAIKTGLDDFDVMAREFAFEAKAQATERKLKPEEIAQVEKDRLESLEQKRLARMKGIDNDDESHTRKEKKKKAAKNVCSSTDDDLGDNYEKRRIFGTVSEGEEVESGTDHDHSDLESNGEESEQEGSDSEVCEKSESEEAEENGSESEVDEEFNTDVTKSEKSLESTSVSSKEKPSGRSSAQAKNELPYVFDCPQTLAELQNLFAKYTVEDVEENVCRQSQILERLLQFYSPKLSVANQIKIKTLMSVLLRLLIVYGRQYTRQRESVDVICKHLCTLAQELPQNAGLLFREFVTKVYKERLLGESQECQLKRSWPSTAEVLVFRLMTHIFSISDLRHNIISPLETLIAECLSTLRLRSSEDVTQALALCAISLEITKTKKRFCPEVIQCFQRILGLYLRPKGIKSQFSDGLIEWAGTNLSALPTLSIAANNDVNMAAAALGSTLRLVQSATQQYGHIPSIDALVYPVYLQLHLISNLLPRILPELNTVLATLTKVTLQCWKLRRPLRLQQATPSILPTFTPKYDANYAIRKDKTLDRDKAKVNQLQRQVKRARKGAARELRRDAEFLAREKQQEEESRLEVKREKQKEIRSWLEEQNATFNQQVRKGGHMLKGGGSMQANKPKKRAAK</sequence>